<reference evidence="3 4" key="1">
    <citation type="submission" date="2020-08" db="EMBL/GenBank/DDBJ databases">
        <title>Genome public.</title>
        <authorList>
            <person name="Liu C."/>
            <person name="Sun Q."/>
        </authorList>
    </citation>
    <scope>NUCLEOTIDE SEQUENCE [LARGE SCALE GENOMIC DNA]</scope>
    <source>
        <strain evidence="3 4">M29</strain>
    </source>
</reference>
<evidence type="ECO:0000313" key="3">
    <source>
        <dbReference type="EMBL" id="MBC5780467.1"/>
    </source>
</evidence>
<feature type="region of interest" description="Disordered" evidence="1">
    <location>
        <begin position="536"/>
        <end position="581"/>
    </location>
</feature>
<dbReference type="Gene3D" id="2.160.20.20">
    <property type="match status" value="1"/>
</dbReference>
<sequence>MIGDTEYATLKEAFAAVPDSTAEANDPTYIKISSEIELGETIDVPANKNIMLVAAAENIKIKRAAGFAGSLFTVSGGTFQIAGGTLTDTDGNAAGTGSITVDGTGDGTTAVTAPMVDVQSGTFGISDGTTLSGNANTSTDVNGGAVNVASGAAFYLLGGTVTGNTAAQGGAVNAASGAAVYLQGGTITGNTATLGGGIYSESAVNVKGTVSVTENKDQNDAVSNLVLAGEDAKINVTGAMTGSTISVQVKDAKAGTQVVTMDASVTDVTLTDVLPQLTYEGQTFTIGEDGALVDPTVTVTPTPSEKPEAKAAIKIESGKWTGHSSYEIKFHTNINGLYQVDWVKRGDKAPEINVSGQKIKADKSTTVTLTDLPEYDVDIYVTVISEKDSKNYKSVKVDNSAQKRPEAPVTPTPIPKTPAVTESKVQGFENALTFYPGTFYDFRAIGAGTDNADPHEGDVRWVPQYWSMSANPSSKDMHTTWKIGAAKGIYKDAETTYDIYVFFQKEVYSGTEWQAQSGIIESVRYQFKAAPLAQTSVTPGVTGSGGTYGGDGTTEESSDLTPTTYANGTSGSASKSAVSTGDESPVGTMLALAAASILAGGYVLVRRRKKEM</sequence>
<comment type="caution">
    <text evidence="3">The sequence shown here is derived from an EMBL/GenBank/DDBJ whole genome shotgun (WGS) entry which is preliminary data.</text>
</comment>
<accession>A0ABR7IKB0</accession>
<name>A0ABR7IKB0_9FIRM</name>
<keyword evidence="2" id="KW-1133">Transmembrane helix</keyword>
<feature type="region of interest" description="Disordered" evidence="1">
    <location>
        <begin position="395"/>
        <end position="418"/>
    </location>
</feature>
<feature type="compositionally biased region" description="Polar residues" evidence="1">
    <location>
        <begin position="559"/>
        <end position="581"/>
    </location>
</feature>
<keyword evidence="2" id="KW-0472">Membrane</keyword>
<feature type="transmembrane region" description="Helical" evidence="2">
    <location>
        <begin position="586"/>
        <end position="605"/>
    </location>
</feature>
<keyword evidence="2" id="KW-0812">Transmembrane</keyword>
<dbReference type="EMBL" id="JACOQG010000022">
    <property type="protein sequence ID" value="MBC5780467.1"/>
    <property type="molecule type" value="Genomic_DNA"/>
</dbReference>
<keyword evidence="4" id="KW-1185">Reference proteome</keyword>
<dbReference type="Proteomes" id="UP000649826">
    <property type="component" value="Unassembled WGS sequence"/>
</dbReference>
<dbReference type="NCBIfam" id="TIGR01167">
    <property type="entry name" value="LPXTG_anchor"/>
    <property type="match status" value="1"/>
</dbReference>
<feature type="compositionally biased region" description="Gly residues" evidence="1">
    <location>
        <begin position="542"/>
        <end position="552"/>
    </location>
</feature>
<organism evidence="3 4">
    <name type="scientific">Blautia difficilis</name>
    <dbReference type="NCBI Taxonomy" id="2763027"/>
    <lineage>
        <taxon>Bacteria</taxon>
        <taxon>Bacillati</taxon>
        <taxon>Bacillota</taxon>
        <taxon>Clostridia</taxon>
        <taxon>Lachnospirales</taxon>
        <taxon>Lachnospiraceae</taxon>
        <taxon>Blautia</taxon>
    </lineage>
</organism>
<evidence type="ECO:0000256" key="2">
    <source>
        <dbReference type="SAM" id="Phobius"/>
    </source>
</evidence>
<gene>
    <name evidence="3" type="ORF">H8Z82_12570</name>
</gene>
<proteinExistence type="predicted"/>
<dbReference type="InterPro" id="IPR012332">
    <property type="entry name" value="Autotransporter_pectin_lyase_C"/>
</dbReference>
<evidence type="ECO:0000313" key="4">
    <source>
        <dbReference type="Proteomes" id="UP000649826"/>
    </source>
</evidence>
<protein>
    <submittedName>
        <fullName evidence="3">LPXTG cell wall anchor domain-containing protein</fullName>
    </submittedName>
</protein>
<evidence type="ECO:0000256" key="1">
    <source>
        <dbReference type="SAM" id="MobiDB-lite"/>
    </source>
</evidence>